<evidence type="ECO:0000313" key="2">
    <source>
        <dbReference type="Proteomes" id="UP000078070"/>
    </source>
</evidence>
<dbReference type="InterPro" id="IPR032710">
    <property type="entry name" value="NTF2-like_dom_sf"/>
</dbReference>
<dbReference type="SUPFAM" id="SSF54427">
    <property type="entry name" value="NTF2-like"/>
    <property type="match status" value="1"/>
</dbReference>
<dbReference type="Proteomes" id="UP000078070">
    <property type="component" value="Chromosome"/>
</dbReference>
<evidence type="ECO:0008006" key="3">
    <source>
        <dbReference type="Google" id="ProtNLM"/>
    </source>
</evidence>
<dbReference type="KEGG" id="mars:A8C75_19380"/>
<organism evidence="1 2">
    <name type="scientific">Marinobacterium aestuarii</name>
    <dbReference type="NCBI Taxonomy" id="1821621"/>
    <lineage>
        <taxon>Bacteria</taxon>
        <taxon>Pseudomonadati</taxon>
        <taxon>Pseudomonadota</taxon>
        <taxon>Gammaproteobacteria</taxon>
        <taxon>Oceanospirillales</taxon>
        <taxon>Oceanospirillaceae</taxon>
        <taxon>Marinobacterium</taxon>
    </lineage>
</organism>
<sequence>MSAKDAIEQFLHGQVECWNKGDKEGFFAHYRSVSPAGLSIEYVGRPLPTDPWQILEGMWENQQPRFRVEVKETIINGEEAACHHRNALRDGSGGIETMELYRFQDGRLWVRYFIKV</sequence>
<dbReference type="RefSeq" id="WP_067386011.1">
    <property type="nucleotide sequence ID" value="NZ_CP015839.1"/>
</dbReference>
<name>A0A1A9F3I7_9GAMM</name>
<reference evidence="1 2" key="2">
    <citation type="journal article" date="2018" name="Int. J. Syst. Evol. Microbiol.">
        <title>Marinobacterium aestuarii sp. nov., a benzene-degrading marine bacterium isolated from estuary sediment.</title>
        <authorList>
            <person name="Bae S.S."/>
            <person name="Jung J."/>
            <person name="Chung D."/>
            <person name="Baek K."/>
        </authorList>
    </citation>
    <scope>NUCLEOTIDE SEQUENCE [LARGE SCALE GENOMIC DNA]</scope>
    <source>
        <strain evidence="1 2">ST58-10</strain>
    </source>
</reference>
<dbReference type="EMBL" id="CP015839">
    <property type="protein sequence ID" value="ANG64421.1"/>
    <property type="molecule type" value="Genomic_DNA"/>
</dbReference>
<reference evidence="2" key="1">
    <citation type="submission" date="2016-05" db="EMBL/GenBank/DDBJ databases">
        <authorList>
            <person name="Baek K."/>
            <person name="Yang S.-J."/>
        </authorList>
    </citation>
    <scope>NUCLEOTIDE SEQUENCE [LARGE SCALE GENOMIC DNA]</scope>
    <source>
        <strain evidence="2">ST58-10</strain>
    </source>
</reference>
<dbReference type="AlphaFoldDB" id="A0A1A9F3I7"/>
<dbReference type="Gene3D" id="3.10.450.50">
    <property type="match status" value="1"/>
</dbReference>
<protein>
    <recommendedName>
        <fullName evidence="3">SnoaL-like domain-containing protein</fullName>
    </recommendedName>
</protein>
<dbReference type="STRING" id="1821621.A8C75_19380"/>
<gene>
    <name evidence="1" type="ORF">A8C75_19380</name>
</gene>
<proteinExistence type="predicted"/>
<dbReference type="OrthoDB" id="7470841at2"/>
<evidence type="ECO:0000313" key="1">
    <source>
        <dbReference type="EMBL" id="ANG64421.1"/>
    </source>
</evidence>
<accession>A0A1A9F3I7</accession>
<keyword evidence="2" id="KW-1185">Reference proteome</keyword>